<dbReference type="PANTHER" id="PTHR30606">
    <property type="entry name" value="LIPID A BIOSYNTHESIS LAUROYL ACYLTRANSFERASE"/>
    <property type="match status" value="1"/>
</dbReference>
<feature type="transmembrane region" description="Helical" evidence="7">
    <location>
        <begin position="20"/>
        <end position="37"/>
    </location>
</feature>
<dbReference type="PANTHER" id="PTHR30606:SF10">
    <property type="entry name" value="PHOSPHATIDYLINOSITOL MANNOSIDE ACYLTRANSFERASE"/>
    <property type="match status" value="1"/>
</dbReference>
<evidence type="ECO:0000313" key="11">
    <source>
        <dbReference type="Proteomes" id="UP001431572"/>
    </source>
</evidence>
<keyword evidence="3" id="KW-0997">Cell inner membrane</keyword>
<organism evidence="8 10">
    <name type="scientific">Candidatus Chlorohelix allophototropha</name>
    <dbReference type="NCBI Taxonomy" id="3003348"/>
    <lineage>
        <taxon>Bacteria</taxon>
        <taxon>Bacillati</taxon>
        <taxon>Chloroflexota</taxon>
        <taxon>Chloroflexia</taxon>
        <taxon>Candidatus Chloroheliales</taxon>
        <taxon>Candidatus Chloroheliaceae</taxon>
        <taxon>Candidatus Chlorohelix</taxon>
    </lineage>
</organism>
<name>A0A8T7LXE8_9CHLR</name>
<dbReference type="EMBL" id="CP128399">
    <property type="protein sequence ID" value="WJW66764.1"/>
    <property type="molecule type" value="Genomic_DNA"/>
</dbReference>
<dbReference type="Pfam" id="PF03279">
    <property type="entry name" value="Lip_A_acyltrans"/>
    <property type="match status" value="1"/>
</dbReference>
<evidence type="ECO:0000313" key="9">
    <source>
        <dbReference type="EMBL" id="WJW66764.1"/>
    </source>
</evidence>
<evidence type="ECO:0008006" key="12">
    <source>
        <dbReference type="Google" id="ProtNLM"/>
    </source>
</evidence>
<evidence type="ECO:0000313" key="8">
    <source>
        <dbReference type="EMBL" id="NWJ44882.1"/>
    </source>
</evidence>
<keyword evidence="7" id="KW-0812">Transmembrane</keyword>
<evidence type="ECO:0000256" key="6">
    <source>
        <dbReference type="ARBA" id="ARBA00023315"/>
    </source>
</evidence>
<evidence type="ECO:0000256" key="5">
    <source>
        <dbReference type="ARBA" id="ARBA00023136"/>
    </source>
</evidence>
<dbReference type="Proteomes" id="UP001431572">
    <property type="component" value="Chromosome 1"/>
</dbReference>
<accession>A0A8T7LXE8</accession>
<keyword evidence="4" id="KW-0808">Transferase</keyword>
<dbReference type="RefSeq" id="WP_341468657.1">
    <property type="nucleotide sequence ID" value="NZ_CP128399.1"/>
</dbReference>
<evidence type="ECO:0000256" key="3">
    <source>
        <dbReference type="ARBA" id="ARBA00022519"/>
    </source>
</evidence>
<keyword evidence="11" id="KW-1185">Reference proteome</keyword>
<keyword evidence="6" id="KW-0012">Acyltransferase</keyword>
<protein>
    <recommendedName>
        <fullName evidence="12">Lipid A biosynthesis acyltransferase</fullName>
    </recommendedName>
</protein>
<dbReference type="InterPro" id="IPR004960">
    <property type="entry name" value="LipA_acyltrans"/>
</dbReference>
<dbReference type="GO" id="GO:0005886">
    <property type="term" value="C:plasma membrane"/>
    <property type="evidence" value="ECO:0007669"/>
    <property type="project" value="UniProtKB-SubCell"/>
</dbReference>
<reference evidence="9" key="2">
    <citation type="journal article" date="2024" name="Nature">
        <title>Anoxygenic phototroph of the Chloroflexota uses a type I reaction centre.</title>
        <authorList>
            <person name="Tsuji J.M."/>
            <person name="Shaw N.A."/>
            <person name="Nagashima S."/>
            <person name="Venkiteswaran J.J."/>
            <person name="Schiff S.L."/>
            <person name="Watanabe T."/>
            <person name="Fukui M."/>
            <person name="Hanada S."/>
            <person name="Tank M."/>
            <person name="Neufeld J.D."/>
        </authorList>
    </citation>
    <scope>NUCLEOTIDE SEQUENCE</scope>
    <source>
        <strain evidence="9">L227-S17</strain>
    </source>
</reference>
<keyword evidence="5 7" id="KW-0472">Membrane</keyword>
<dbReference type="Proteomes" id="UP000521676">
    <property type="component" value="Unassembled WGS sequence"/>
</dbReference>
<evidence type="ECO:0000256" key="4">
    <source>
        <dbReference type="ARBA" id="ARBA00022679"/>
    </source>
</evidence>
<dbReference type="GO" id="GO:0016746">
    <property type="term" value="F:acyltransferase activity"/>
    <property type="evidence" value="ECO:0007669"/>
    <property type="project" value="UniProtKB-KW"/>
</dbReference>
<dbReference type="AlphaFoldDB" id="A0A8T7LXE8"/>
<sequence length="293" mass="33775">MNTVRLFRFGARILPYIPYRFVYAVCRFVAFLIYFLIGRIRENVLWNLAHVLPDYTPQQRAKIARRIIKNNLCNYIDIMRQGKMTTEQFKQQVMVNGIENIYKAQERGKGVIMVSGHLGSFSFSMQRASSYNVDFNLVVEPIEPPEMYDFIKEQRQTDNGVKLIPMGGMEVREIFRVLKRNAVVCMAIDRDVNGEGQLMEFFGADTSIPLGVAEVALRTGAEIIFAHPYRTTKGKHVIDLLPGFSPETTATNKQEAVRELTARMLREVEKMIRLTPDNWMVLQPLWKKEKAST</sequence>
<evidence type="ECO:0000256" key="1">
    <source>
        <dbReference type="ARBA" id="ARBA00004533"/>
    </source>
</evidence>
<dbReference type="GO" id="GO:0009247">
    <property type="term" value="P:glycolipid biosynthetic process"/>
    <property type="evidence" value="ECO:0007669"/>
    <property type="project" value="UniProtKB-ARBA"/>
</dbReference>
<proteinExistence type="predicted"/>
<comment type="subcellular location">
    <subcellularLocation>
        <location evidence="1">Cell inner membrane</location>
    </subcellularLocation>
</comment>
<dbReference type="CDD" id="cd07984">
    <property type="entry name" value="LPLAT_LABLAT-like"/>
    <property type="match status" value="1"/>
</dbReference>
<evidence type="ECO:0000313" key="10">
    <source>
        <dbReference type="Proteomes" id="UP000521676"/>
    </source>
</evidence>
<keyword evidence="2" id="KW-1003">Cell membrane</keyword>
<keyword evidence="7" id="KW-1133">Transmembrane helix</keyword>
<evidence type="ECO:0000256" key="7">
    <source>
        <dbReference type="SAM" id="Phobius"/>
    </source>
</evidence>
<gene>
    <name evidence="8" type="ORF">HXX08_03300</name>
    <name evidence="9" type="ORF">OZ401_000008</name>
</gene>
<dbReference type="EMBL" id="JACATZ010000001">
    <property type="protein sequence ID" value="NWJ44882.1"/>
    <property type="molecule type" value="Genomic_DNA"/>
</dbReference>
<reference evidence="8 10" key="1">
    <citation type="submission" date="2020-06" db="EMBL/GenBank/DDBJ databases">
        <title>Anoxygenic phototrophic Chloroflexota member uses a Type I reaction center.</title>
        <authorList>
            <person name="Tsuji J.M."/>
            <person name="Shaw N.A."/>
            <person name="Nagashima S."/>
            <person name="Venkiteswaran J."/>
            <person name="Schiff S.L."/>
            <person name="Hanada S."/>
            <person name="Tank M."/>
            <person name="Neufeld J.D."/>
        </authorList>
    </citation>
    <scope>NUCLEOTIDE SEQUENCE [LARGE SCALE GENOMIC DNA]</scope>
    <source>
        <strain evidence="8">L227-S17</strain>
    </source>
</reference>
<evidence type="ECO:0000256" key="2">
    <source>
        <dbReference type="ARBA" id="ARBA00022475"/>
    </source>
</evidence>